<organism evidence="1 2">
    <name type="scientific">Apostasia shenzhenica</name>
    <dbReference type="NCBI Taxonomy" id="1088818"/>
    <lineage>
        <taxon>Eukaryota</taxon>
        <taxon>Viridiplantae</taxon>
        <taxon>Streptophyta</taxon>
        <taxon>Embryophyta</taxon>
        <taxon>Tracheophyta</taxon>
        <taxon>Spermatophyta</taxon>
        <taxon>Magnoliopsida</taxon>
        <taxon>Liliopsida</taxon>
        <taxon>Asparagales</taxon>
        <taxon>Orchidaceae</taxon>
        <taxon>Apostasioideae</taxon>
        <taxon>Apostasia</taxon>
    </lineage>
</organism>
<dbReference type="EC" id="1.6.5.3" evidence="1"/>
<keyword evidence="2" id="KW-1185">Reference proteome</keyword>
<reference evidence="1 2" key="1">
    <citation type="journal article" date="2017" name="Nature">
        <title>The Apostasia genome and the evolution of orchids.</title>
        <authorList>
            <person name="Zhang G.Q."/>
            <person name="Liu K.W."/>
            <person name="Li Z."/>
            <person name="Lohaus R."/>
            <person name="Hsiao Y.Y."/>
            <person name="Niu S.C."/>
            <person name="Wang J.Y."/>
            <person name="Lin Y.C."/>
            <person name="Xu Q."/>
            <person name="Chen L.J."/>
            <person name="Yoshida K."/>
            <person name="Fujiwara S."/>
            <person name="Wang Z.W."/>
            <person name="Zhang Y.Q."/>
            <person name="Mitsuda N."/>
            <person name="Wang M."/>
            <person name="Liu G.H."/>
            <person name="Pecoraro L."/>
            <person name="Huang H.X."/>
            <person name="Xiao X.J."/>
            <person name="Lin M."/>
            <person name="Wu X.Y."/>
            <person name="Wu W.L."/>
            <person name="Chen Y.Y."/>
            <person name="Chang S.B."/>
            <person name="Sakamoto S."/>
            <person name="Ohme-Takagi M."/>
            <person name="Yagi M."/>
            <person name="Zeng S.J."/>
            <person name="Shen C.Y."/>
            <person name="Yeh C.M."/>
            <person name="Luo Y.B."/>
            <person name="Tsai W.C."/>
            <person name="Van de Peer Y."/>
            <person name="Liu Z.J."/>
        </authorList>
    </citation>
    <scope>NUCLEOTIDE SEQUENCE [LARGE SCALE GENOMIC DNA]</scope>
    <source>
        <strain evidence="2">cv. Shenzhen</strain>
        <tissue evidence="1">Stem</tissue>
    </source>
</reference>
<dbReference type="OrthoDB" id="722188at2759"/>
<name>A0A2H9ZSL7_9ASPA</name>
<gene>
    <name evidence="1" type="primary">NAD9</name>
    <name evidence="1" type="ORF">AXF42_Ash021621</name>
</gene>
<keyword evidence="1" id="KW-0830">Ubiquinone</keyword>
<keyword evidence="1" id="KW-0560">Oxidoreductase</keyword>
<dbReference type="STRING" id="1088818.A0A2H9ZSL7"/>
<evidence type="ECO:0000313" key="1">
    <source>
        <dbReference type="EMBL" id="PKA46283.1"/>
    </source>
</evidence>
<proteinExistence type="predicted"/>
<dbReference type="EMBL" id="KZ454388">
    <property type="protein sequence ID" value="PKA46283.1"/>
    <property type="molecule type" value="Genomic_DNA"/>
</dbReference>
<accession>A0A2H9ZSL7</accession>
<protein>
    <submittedName>
        <fullName evidence="1">NADH dehydrogenase [ubiquinone] iron-sulfur protein 3</fullName>
        <ecNumber evidence="1">1.6.5.3</ecNumber>
        <ecNumber evidence="1">1.6.99.3</ecNumber>
    </submittedName>
</protein>
<sequence>MVLHCRCHRASMVVSGTRVSVRPTPGAFFIPSRKRRFEVVYNLLSTRYNSRIRGHQASQQVEVLHTGSTHGHQFLFLIDDLTELRVTEDVNQKTGGYRIGQKTIQKAKAHPSKFRSGRIVVGTRRAGRETGTGEDPILYARNLFSNKVTRSGLKPQEAG</sequence>
<dbReference type="AlphaFoldDB" id="A0A2H9ZSL7"/>
<dbReference type="GO" id="GO:0016491">
    <property type="term" value="F:oxidoreductase activity"/>
    <property type="evidence" value="ECO:0007669"/>
    <property type="project" value="UniProtKB-KW"/>
</dbReference>
<dbReference type="EC" id="1.6.99.3" evidence="1"/>
<dbReference type="Proteomes" id="UP000236161">
    <property type="component" value="Unassembled WGS sequence"/>
</dbReference>
<evidence type="ECO:0000313" key="2">
    <source>
        <dbReference type="Proteomes" id="UP000236161"/>
    </source>
</evidence>